<dbReference type="KEGG" id="ksn:43585879"/>
<dbReference type="Pfam" id="PF00557">
    <property type="entry name" value="Peptidase_M24"/>
    <property type="match status" value="1"/>
</dbReference>
<feature type="domain" description="Peptidase M24" evidence="3">
    <location>
        <begin position="292"/>
        <end position="520"/>
    </location>
</feature>
<evidence type="ECO:0000256" key="2">
    <source>
        <dbReference type="SAM" id="Phobius"/>
    </source>
</evidence>
<gene>
    <name evidence="4" type="ORF">CI109_103727</name>
</gene>
<dbReference type="Proteomes" id="UP000322225">
    <property type="component" value="Chromosome 6"/>
</dbReference>
<keyword evidence="2" id="KW-0472">Membrane</keyword>
<name>A0AAJ8LM69_9TREE</name>
<feature type="transmembrane region" description="Helical" evidence="2">
    <location>
        <begin position="80"/>
        <end position="101"/>
    </location>
</feature>
<keyword evidence="2" id="KW-0812">Transmembrane</keyword>
<dbReference type="InterPro" id="IPR050659">
    <property type="entry name" value="Peptidase_M24B"/>
</dbReference>
<keyword evidence="5" id="KW-1185">Reference proteome</keyword>
<evidence type="ECO:0000259" key="3">
    <source>
        <dbReference type="Pfam" id="PF00557"/>
    </source>
</evidence>
<evidence type="ECO:0000313" key="5">
    <source>
        <dbReference type="Proteomes" id="UP000322225"/>
    </source>
</evidence>
<sequence>MTMGGYAYAPLPTQSGDEETSSSRTSAKSDLGVNESAMWAGQAGSVHLRSDDKSTQNSQSLPTYTSPSASSQPTSFIQRLVVVLVLITIWPLIYFLFPSYLTSPTSSSTSIDVPPLSPSFVAECNALLKAPSHTYTKRIESLVRALPPSTGWIAEPGPSAEYFLGGFASSDWWLSERPFLIHISASASSASSVEPTITLLTPAFEALRASLMPLPEEIKSKVNWVEWKENQSPYSVLADSVGEGARRFVSDGLVRHFIGDGLRDVMEEEKDAKVVQGVKEIRERKDKREVGLLRCANQFTLHAIRKTRAQMHIGITESETRAILDEELAATGLEDGEGLILFGENAALPHGSGTNRALGKRDFALIDCGGKWGGYVSDITRTFALPDSDIPQSHIEMWETVRQVQHAPYELLLSSNITSPPIHAELDKTARNLLTIKKGAKAASADPDFSVFTHRLGHGIGLEGHESPYLVQGPLGSKPVLSGHVFSLEPGIYIPADGKEDWNGIKGVGVRLEDCFVVTQDEDGKLGGEWLSGPVEKWGDI</sequence>
<protein>
    <recommendedName>
        <fullName evidence="3">Peptidase M24 domain-containing protein</fullName>
    </recommendedName>
</protein>
<evidence type="ECO:0000256" key="1">
    <source>
        <dbReference type="SAM" id="MobiDB-lite"/>
    </source>
</evidence>
<evidence type="ECO:0000313" key="4">
    <source>
        <dbReference type="EMBL" id="WWD19269.1"/>
    </source>
</evidence>
<keyword evidence="2" id="KW-1133">Transmembrane helix</keyword>
<accession>A0AAJ8LM69</accession>
<proteinExistence type="predicted"/>
<dbReference type="GeneID" id="43585879"/>
<dbReference type="InterPro" id="IPR000994">
    <property type="entry name" value="Pept_M24"/>
</dbReference>
<dbReference type="Gene3D" id="3.90.230.10">
    <property type="entry name" value="Creatinase/methionine aminopeptidase superfamily"/>
    <property type="match status" value="1"/>
</dbReference>
<dbReference type="RefSeq" id="XP_031863934.2">
    <property type="nucleotide sequence ID" value="XM_032001771.2"/>
</dbReference>
<dbReference type="SUPFAM" id="SSF55920">
    <property type="entry name" value="Creatinase/aminopeptidase"/>
    <property type="match status" value="1"/>
</dbReference>
<feature type="compositionally biased region" description="Polar residues" evidence="1">
    <location>
        <begin position="55"/>
        <end position="71"/>
    </location>
</feature>
<feature type="region of interest" description="Disordered" evidence="1">
    <location>
        <begin position="1"/>
        <end position="71"/>
    </location>
</feature>
<reference evidence="4" key="1">
    <citation type="submission" date="2017-08" db="EMBL/GenBank/DDBJ databases">
        <authorList>
            <person name="Cuomo C."/>
            <person name="Billmyre B."/>
            <person name="Heitman J."/>
        </authorList>
    </citation>
    <scope>NUCLEOTIDE SEQUENCE</scope>
    <source>
        <strain evidence="4">CBS 12478</strain>
    </source>
</reference>
<dbReference type="EMBL" id="CP144056">
    <property type="protein sequence ID" value="WWD19269.1"/>
    <property type="molecule type" value="Genomic_DNA"/>
</dbReference>
<organism evidence="4 5">
    <name type="scientific">Kwoniella shandongensis</name>
    <dbReference type="NCBI Taxonomy" id="1734106"/>
    <lineage>
        <taxon>Eukaryota</taxon>
        <taxon>Fungi</taxon>
        <taxon>Dikarya</taxon>
        <taxon>Basidiomycota</taxon>
        <taxon>Agaricomycotina</taxon>
        <taxon>Tremellomycetes</taxon>
        <taxon>Tremellales</taxon>
        <taxon>Cryptococcaceae</taxon>
        <taxon>Kwoniella</taxon>
    </lineage>
</organism>
<dbReference type="PANTHER" id="PTHR46112">
    <property type="entry name" value="AMINOPEPTIDASE"/>
    <property type="match status" value="1"/>
</dbReference>
<dbReference type="AlphaFoldDB" id="A0AAJ8LM69"/>
<dbReference type="InterPro" id="IPR029149">
    <property type="entry name" value="Creatin/AminoP/Spt16_N"/>
</dbReference>
<dbReference type="Gene3D" id="3.40.350.10">
    <property type="entry name" value="Creatinase/prolidase N-terminal domain"/>
    <property type="match status" value="1"/>
</dbReference>
<dbReference type="InterPro" id="IPR036005">
    <property type="entry name" value="Creatinase/aminopeptidase-like"/>
</dbReference>
<dbReference type="PANTHER" id="PTHR46112:SF2">
    <property type="entry name" value="XAA-PRO AMINOPEPTIDASE P-RELATED"/>
    <property type="match status" value="1"/>
</dbReference>
<reference evidence="4" key="2">
    <citation type="submission" date="2024-01" db="EMBL/GenBank/DDBJ databases">
        <title>Comparative genomics of Cryptococcus and Kwoniella reveals pathogenesis evolution and contrasting modes of karyotype evolution via chromosome fusion or intercentromeric recombination.</title>
        <authorList>
            <person name="Coelho M.A."/>
            <person name="David-Palma M."/>
            <person name="Shea T."/>
            <person name="Bowers K."/>
            <person name="McGinley-Smith S."/>
            <person name="Mohammad A.W."/>
            <person name="Gnirke A."/>
            <person name="Yurkov A.M."/>
            <person name="Nowrousian M."/>
            <person name="Sun S."/>
            <person name="Cuomo C.A."/>
            <person name="Heitman J."/>
        </authorList>
    </citation>
    <scope>NUCLEOTIDE SEQUENCE</scope>
    <source>
        <strain evidence="4">CBS 12478</strain>
    </source>
</reference>